<dbReference type="Pfam" id="PF02417">
    <property type="entry name" value="Chromate_transp"/>
    <property type="match status" value="2"/>
</dbReference>
<comment type="similarity">
    <text evidence="2">Belongs to the chromate ion transporter (CHR) (TC 2.A.51) family.</text>
</comment>
<reference evidence="8" key="1">
    <citation type="journal article" date="2020" name="Appl. Environ. Microbiol.">
        <title>Medium-Chain Fatty Acid Synthesis by 'Candidatus Weimeria bifida' gen. nov., sp. nov., and 'Candidatus Pseudoramibacter fermentans' sp. nov.</title>
        <authorList>
            <person name="Scarborough M.J."/>
            <person name="Myers K.S."/>
            <person name="Donohue T.J."/>
            <person name="Noguera D.R."/>
        </authorList>
    </citation>
    <scope>NUCLEOTIDE SEQUENCE</scope>
    <source>
        <strain evidence="8">LCO1.1</strain>
    </source>
</reference>
<feature type="transmembrane region" description="Helical" evidence="7">
    <location>
        <begin position="246"/>
        <end position="267"/>
    </location>
</feature>
<gene>
    <name evidence="8" type="ORF">FRC54_07885</name>
</gene>
<evidence type="ECO:0000313" key="8">
    <source>
        <dbReference type="EMBL" id="MQN01825.1"/>
    </source>
</evidence>
<evidence type="ECO:0000256" key="4">
    <source>
        <dbReference type="ARBA" id="ARBA00022692"/>
    </source>
</evidence>
<evidence type="ECO:0000256" key="2">
    <source>
        <dbReference type="ARBA" id="ARBA00005262"/>
    </source>
</evidence>
<dbReference type="AlphaFoldDB" id="A0A6N7J1A4"/>
<feature type="transmembrane region" description="Helical" evidence="7">
    <location>
        <begin position="407"/>
        <end position="428"/>
    </location>
</feature>
<sequence length="458" mass="47816">MDQTAITAAGSSVKEKTGIAKLLFSMFKIGLVGFGGGSALIPVIEQEVVDDQQIVDKKDYDEAVVSACATPGALPVEIAAGVGRRSFGIRGMLLSAVLMALPGAALTVTILALLSGNDVSSLNVIRILSIGIGAFIASLLAEYAVKVSKEARKEGSRNFIANILIITASFMLTGSKSLVSLLGFNSISDHMIKLSTFQILMLAFAVMIVVFAVQSYFFSKKDQSASRGAKAKVTKGAYISLIKENIVWLVFAAVLTIPAVLFIGRGLEYILRGYVSSFMSFGGGDAYLSVADGLFVNTGLVNENDFYGILVPIANVLPGSILTKILSGVGYLIGARSGGAAAGAAGAVAGFAISVAASGIVFGVVYWIMRTFENVSFFKFVSRWINPVIAGLLLGVMVTMYKTNVAAGAALGFGKGLVIIVTVVIEAADIFVMNRKKVGNLLPLLVSAVAGVLALMAF</sequence>
<evidence type="ECO:0000313" key="9">
    <source>
        <dbReference type="Proteomes" id="UP000460257"/>
    </source>
</evidence>
<feature type="transmembrane region" description="Helical" evidence="7">
    <location>
        <begin position="307"/>
        <end position="334"/>
    </location>
</feature>
<proteinExistence type="inferred from homology"/>
<evidence type="ECO:0000256" key="3">
    <source>
        <dbReference type="ARBA" id="ARBA00022475"/>
    </source>
</evidence>
<comment type="caution">
    <text evidence="8">The sequence shown here is derived from an EMBL/GenBank/DDBJ whole genome shotgun (WGS) entry which is preliminary data.</text>
</comment>
<keyword evidence="9" id="KW-1185">Reference proteome</keyword>
<keyword evidence="3" id="KW-1003">Cell membrane</keyword>
<evidence type="ECO:0000256" key="5">
    <source>
        <dbReference type="ARBA" id="ARBA00022989"/>
    </source>
</evidence>
<accession>A0A6N7J1A4</accession>
<evidence type="ECO:0000256" key="6">
    <source>
        <dbReference type="ARBA" id="ARBA00023136"/>
    </source>
</evidence>
<organism evidence="8 9">
    <name type="scientific">Candidatus Weimeria bifida</name>
    <dbReference type="NCBI Taxonomy" id="2599074"/>
    <lineage>
        <taxon>Bacteria</taxon>
        <taxon>Bacillati</taxon>
        <taxon>Bacillota</taxon>
        <taxon>Clostridia</taxon>
        <taxon>Lachnospirales</taxon>
        <taxon>Lachnospiraceae</taxon>
        <taxon>Candidatus Weimeria</taxon>
    </lineage>
</organism>
<dbReference type="GO" id="GO:0005886">
    <property type="term" value="C:plasma membrane"/>
    <property type="evidence" value="ECO:0007669"/>
    <property type="project" value="UniProtKB-SubCell"/>
</dbReference>
<dbReference type="InterPro" id="IPR052518">
    <property type="entry name" value="CHR_Transporter"/>
</dbReference>
<dbReference type="EMBL" id="VOGC01000006">
    <property type="protein sequence ID" value="MQN01825.1"/>
    <property type="molecule type" value="Genomic_DNA"/>
</dbReference>
<dbReference type="PANTHER" id="PTHR43663:SF1">
    <property type="entry name" value="CHROMATE TRANSPORTER"/>
    <property type="match status" value="1"/>
</dbReference>
<keyword evidence="4 7" id="KW-0812">Transmembrane</keyword>
<dbReference type="Proteomes" id="UP000460257">
    <property type="component" value="Unassembled WGS sequence"/>
</dbReference>
<dbReference type="InterPro" id="IPR003370">
    <property type="entry name" value="Chromate_transpt"/>
</dbReference>
<keyword evidence="5 7" id="KW-1133">Transmembrane helix</keyword>
<feature type="transmembrane region" description="Helical" evidence="7">
    <location>
        <begin position="380"/>
        <end position="401"/>
    </location>
</feature>
<feature type="transmembrane region" description="Helical" evidence="7">
    <location>
        <begin position="273"/>
        <end position="295"/>
    </location>
</feature>
<feature type="transmembrane region" description="Helical" evidence="7">
    <location>
        <begin position="199"/>
        <end position="218"/>
    </location>
</feature>
<dbReference type="PANTHER" id="PTHR43663">
    <property type="entry name" value="CHROMATE TRANSPORT PROTEIN-RELATED"/>
    <property type="match status" value="1"/>
</dbReference>
<protein>
    <submittedName>
        <fullName evidence="8">Chromate transporter</fullName>
    </submittedName>
</protein>
<feature type="transmembrane region" description="Helical" evidence="7">
    <location>
        <begin position="340"/>
        <end position="368"/>
    </location>
</feature>
<keyword evidence="6 7" id="KW-0472">Membrane</keyword>
<evidence type="ECO:0000256" key="7">
    <source>
        <dbReference type="SAM" id="Phobius"/>
    </source>
</evidence>
<dbReference type="GO" id="GO:0015109">
    <property type="term" value="F:chromate transmembrane transporter activity"/>
    <property type="evidence" value="ECO:0007669"/>
    <property type="project" value="InterPro"/>
</dbReference>
<feature type="transmembrane region" description="Helical" evidence="7">
    <location>
        <begin position="440"/>
        <end position="457"/>
    </location>
</feature>
<feature type="transmembrane region" description="Helical" evidence="7">
    <location>
        <begin position="159"/>
        <end position="179"/>
    </location>
</feature>
<comment type="subcellular location">
    <subcellularLocation>
        <location evidence="1">Cell membrane</location>
        <topology evidence="1">Multi-pass membrane protein</topology>
    </subcellularLocation>
</comment>
<name>A0A6N7J1A4_9FIRM</name>
<feature type="transmembrane region" description="Helical" evidence="7">
    <location>
        <begin position="93"/>
        <end position="115"/>
    </location>
</feature>
<feature type="transmembrane region" description="Helical" evidence="7">
    <location>
        <begin position="127"/>
        <end position="147"/>
    </location>
</feature>
<evidence type="ECO:0000256" key="1">
    <source>
        <dbReference type="ARBA" id="ARBA00004651"/>
    </source>
</evidence>